<evidence type="ECO:0000256" key="3">
    <source>
        <dbReference type="ARBA" id="ARBA00022475"/>
    </source>
</evidence>
<dbReference type="PANTHER" id="PTHR15583:SF21">
    <property type="entry name" value="INTERLEUKIN-17 RECEPTOR E-LIKE"/>
    <property type="match status" value="1"/>
</dbReference>
<evidence type="ECO:0000256" key="8">
    <source>
        <dbReference type="ARBA" id="ARBA00023170"/>
    </source>
</evidence>
<evidence type="ECO:0000256" key="5">
    <source>
        <dbReference type="ARBA" id="ARBA00022729"/>
    </source>
</evidence>
<keyword evidence="9" id="KW-0325">Glycoprotein</keyword>
<keyword evidence="6 11" id="KW-1133">Transmembrane helix</keyword>
<feature type="domain" description="Interleukin-17 receptor C/E N-terminal" evidence="13">
    <location>
        <begin position="52"/>
        <end position="257"/>
    </location>
</feature>
<dbReference type="Proteomes" id="UP000694680">
    <property type="component" value="Chromosome 7"/>
</dbReference>
<name>A0A8C5DCJ4_GOUWI</name>
<dbReference type="Pfam" id="PF08357">
    <property type="entry name" value="SEFIR"/>
    <property type="match status" value="1"/>
</dbReference>
<keyword evidence="3" id="KW-1003">Cell membrane</keyword>
<dbReference type="GO" id="GO:0030368">
    <property type="term" value="F:interleukin-17 receptor activity"/>
    <property type="evidence" value="ECO:0007669"/>
    <property type="project" value="InterPro"/>
</dbReference>
<evidence type="ECO:0000256" key="2">
    <source>
        <dbReference type="ARBA" id="ARBA00004479"/>
    </source>
</evidence>
<evidence type="ECO:0000256" key="1">
    <source>
        <dbReference type="ARBA" id="ARBA00004162"/>
    </source>
</evidence>
<evidence type="ECO:0000256" key="4">
    <source>
        <dbReference type="ARBA" id="ARBA00022692"/>
    </source>
</evidence>
<sequence>IVDHLSRSITVTVERGEKVLVQWCYQSPGICQGNDSPLKAIDPSINPTDHFNLPHLLPCICVQAYYTYTDARRLEKCPFKNGNLKDVSDVLRTSKVTTYESRVTWSSKCPSSELNVSASLCWMHHHHTCTHLPNSSLQKDDGTPLAFNTSAVDKHPQMCIQFSVQDNHNISCPYKNDTPLWEAYVGPGRQSLLVYITSSVQAKFSAQLCELSERACTPIGLPPHSIALKGNSAEMRISVPPASLSEKTCVEQVWQSDPPLQGRRVICSYYAHNRRGIYAAVTLIIVLGAALLSVFLYRFITSRGAGPLYFQKPLLLVCSSDQSPHLTAVCALASVLQEQLGVSVHTSLWAQSSPKRPDAVVGVADVGPLPWLYGQWESICKAQGKMLMVWSPDARRIYEKCWDGGASVNKKEKAKHNHIKAGSRYKKTEVENARNACEELLKHREAEDSNDCCPPQRETSTVIEPVFTAALACLKGALQTCKGQGVAIVYFRGLGHNQDIPKALKCVPHYCLPQDFRGLIQELGECNNTTGRHQCHCWPRLLFKVLSLWLAQQLAKRLQTLLHQIPGVTPDQRPKKFLLPTRTTKDVGETNEVRGNQ</sequence>
<dbReference type="PANTHER" id="PTHR15583">
    <property type="entry name" value="INTERLEUKIN-17 RECEPTOR"/>
    <property type="match status" value="1"/>
</dbReference>
<reference evidence="14" key="2">
    <citation type="submission" date="2025-08" db="UniProtKB">
        <authorList>
            <consortium name="Ensembl"/>
        </authorList>
    </citation>
    <scope>IDENTIFICATION</scope>
</reference>
<dbReference type="GO" id="GO:0006954">
    <property type="term" value="P:inflammatory response"/>
    <property type="evidence" value="ECO:0007669"/>
    <property type="project" value="UniProtKB-KW"/>
</dbReference>
<keyword evidence="15" id="KW-1185">Reference proteome</keyword>
<comment type="subcellular location">
    <subcellularLocation>
        <location evidence="1">Cell membrane</location>
        <topology evidence="1">Single-pass membrane protein</topology>
    </subcellularLocation>
    <subcellularLocation>
        <location evidence="2">Membrane</location>
        <topology evidence="2">Single-pass type I membrane protein</topology>
    </subcellularLocation>
</comment>
<feature type="transmembrane region" description="Helical" evidence="11">
    <location>
        <begin position="277"/>
        <end position="300"/>
    </location>
</feature>
<evidence type="ECO:0000313" key="14">
    <source>
        <dbReference type="Ensembl" id="ENSGWIP00000001307.1"/>
    </source>
</evidence>
<evidence type="ECO:0000259" key="12">
    <source>
        <dbReference type="Pfam" id="PF08357"/>
    </source>
</evidence>
<dbReference type="InterPro" id="IPR013568">
    <property type="entry name" value="SEFIR_dom"/>
</dbReference>
<dbReference type="Ensembl" id="ENSGWIT00000001412.1">
    <property type="protein sequence ID" value="ENSGWIP00000001307.1"/>
    <property type="gene ID" value="ENSGWIG00000000769.1"/>
</dbReference>
<keyword evidence="5" id="KW-0732">Signal</keyword>
<keyword evidence="4 11" id="KW-0812">Transmembrane</keyword>
<dbReference type="AlphaFoldDB" id="A0A8C5DCJ4"/>
<feature type="domain" description="SEFIR" evidence="12">
    <location>
        <begin position="314"/>
        <end position="523"/>
    </location>
</feature>
<keyword evidence="8" id="KW-0675">Receptor</keyword>
<gene>
    <name evidence="14" type="primary">LOC114467692</name>
</gene>
<dbReference type="Gene3D" id="3.40.50.11530">
    <property type="match status" value="1"/>
</dbReference>
<evidence type="ECO:0000256" key="9">
    <source>
        <dbReference type="ARBA" id="ARBA00023180"/>
    </source>
</evidence>
<protein>
    <submittedName>
        <fullName evidence="14">Uncharacterized LOC114467692</fullName>
    </submittedName>
</protein>
<evidence type="ECO:0000256" key="7">
    <source>
        <dbReference type="ARBA" id="ARBA00023136"/>
    </source>
</evidence>
<evidence type="ECO:0000256" key="6">
    <source>
        <dbReference type="ARBA" id="ARBA00022989"/>
    </source>
</evidence>
<evidence type="ECO:0000256" key="11">
    <source>
        <dbReference type="SAM" id="Phobius"/>
    </source>
</evidence>
<evidence type="ECO:0000259" key="13">
    <source>
        <dbReference type="Pfam" id="PF15037"/>
    </source>
</evidence>
<evidence type="ECO:0000313" key="15">
    <source>
        <dbReference type="Proteomes" id="UP000694680"/>
    </source>
</evidence>
<accession>A0A8C5DCJ4</accession>
<keyword evidence="7 11" id="KW-0472">Membrane</keyword>
<dbReference type="InterPro" id="IPR039465">
    <property type="entry name" value="IL-17_rcpt-like"/>
</dbReference>
<organism evidence="14 15">
    <name type="scientific">Gouania willdenowi</name>
    <name type="common">Blunt-snouted clingfish</name>
    <name type="synonym">Lepadogaster willdenowi</name>
    <dbReference type="NCBI Taxonomy" id="441366"/>
    <lineage>
        <taxon>Eukaryota</taxon>
        <taxon>Metazoa</taxon>
        <taxon>Chordata</taxon>
        <taxon>Craniata</taxon>
        <taxon>Vertebrata</taxon>
        <taxon>Euteleostomi</taxon>
        <taxon>Actinopterygii</taxon>
        <taxon>Neopterygii</taxon>
        <taxon>Teleostei</taxon>
        <taxon>Neoteleostei</taxon>
        <taxon>Acanthomorphata</taxon>
        <taxon>Ovalentaria</taxon>
        <taxon>Blenniimorphae</taxon>
        <taxon>Blenniiformes</taxon>
        <taxon>Gobiesocoidei</taxon>
        <taxon>Gobiesocidae</taxon>
        <taxon>Gobiesocinae</taxon>
        <taxon>Gouania</taxon>
    </lineage>
</organism>
<keyword evidence="10" id="KW-0395">Inflammatory response</keyword>
<reference evidence="14" key="3">
    <citation type="submission" date="2025-09" db="UniProtKB">
        <authorList>
            <consortium name="Ensembl"/>
        </authorList>
    </citation>
    <scope>IDENTIFICATION</scope>
</reference>
<dbReference type="Pfam" id="PF15037">
    <property type="entry name" value="IL17_R_N"/>
    <property type="match status" value="1"/>
</dbReference>
<proteinExistence type="predicted"/>
<evidence type="ECO:0000256" key="10">
    <source>
        <dbReference type="ARBA" id="ARBA00023198"/>
    </source>
</evidence>
<dbReference type="GO" id="GO:0005886">
    <property type="term" value="C:plasma membrane"/>
    <property type="evidence" value="ECO:0007669"/>
    <property type="project" value="UniProtKB-SubCell"/>
</dbReference>
<dbReference type="InterPro" id="IPR027841">
    <property type="entry name" value="IL-17_rcpt_C/E_N"/>
</dbReference>
<reference evidence="14" key="1">
    <citation type="submission" date="2020-06" db="EMBL/GenBank/DDBJ databases">
        <authorList>
            <consortium name="Wellcome Sanger Institute Data Sharing"/>
        </authorList>
    </citation>
    <scope>NUCLEOTIDE SEQUENCE [LARGE SCALE GENOMIC DNA]</scope>
</reference>